<keyword evidence="2" id="KW-0378">Hydrolase</keyword>
<keyword evidence="2" id="KW-0031">Aminopeptidase</keyword>
<dbReference type="InterPro" id="IPR001478">
    <property type="entry name" value="PDZ"/>
</dbReference>
<reference evidence="2" key="1">
    <citation type="submission" date="2015-09" db="EMBL/GenBank/DDBJ databases">
        <title>Draft Genome Sequences of Two Novel Amoeba-resistant Intranuclear Bacteria, Candidatus Berkiella cookevillensis and Candidatus Berkiella aquae.</title>
        <authorList>
            <person name="Mehari Y.T."/>
            <person name="Arivett B.A."/>
            <person name="Farone A.L."/>
            <person name="Gunderson J.H."/>
            <person name="Farone M.B."/>
        </authorList>
    </citation>
    <scope>NUCLEOTIDE SEQUENCE [LARGE SCALE GENOMIC DNA]</scope>
    <source>
        <strain evidence="2">CC99</strain>
    </source>
</reference>
<dbReference type="PIRSF" id="PIRSF016493">
    <property type="entry name" value="Glycyl_aminpptds"/>
    <property type="match status" value="1"/>
</dbReference>
<dbReference type="Gene3D" id="2.30.42.10">
    <property type="match status" value="1"/>
</dbReference>
<name>A0A0Q9YAF4_9GAMM</name>
<dbReference type="SMART" id="SM00228">
    <property type="entry name" value="PDZ"/>
    <property type="match status" value="1"/>
</dbReference>
<dbReference type="Pfam" id="PF05299">
    <property type="entry name" value="Peptidase_M61"/>
    <property type="match status" value="1"/>
</dbReference>
<dbReference type="RefSeq" id="WP_057625221.1">
    <property type="nucleotide sequence ID" value="NZ_LKHV02000001.1"/>
</dbReference>
<dbReference type="InterPro" id="IPR027268">
    <property type="entry name" value="Peptidase_M4/M1_CTD_sf"/>
</dbReference>
<dbReference type="AlphaFoldDB" id="A0A0Q9YAF4"/>
<evidence type="ECO:0000313" key="4">
    <source>
        <dbReference type="Proteomes" id="UP000051494"/>
    </source>
</evidence>
<protein>
    <submittedName>
        <fullName evidence="2">M61 glycyl aminopeptidase</fullName>
    </submittedName>
    <submittedName>
        <fullName evidence="3">PDZ domain-containing protein</fullName>
    </submittedName>
</protein>
<sequence>MKQSMLIEYDITFNPSLRQIEIRLLVNKPIQEGQTLSLPAWTPGSYCIRDYTKHIISIQATDRATHKKVALRKINNNTYECESAAQLEVCYILYANDNSIRGCYCNFDRIFINGSAAFMTLSGFESLPLQVKLNKQRINPEYQVATQLKPVDAPRWGWGTYFANNFDELIDCPIAISDLHIKEFLVDKVPHAICMIGRILGDTQKLTEDVAKICQAQANVFKDVLPFESYLFILHLVDDNYGGLEHRNSSALIASRQSLPMDGNDRSKEYKSLLGLFSHEYFHAWHVKRIKPNNFINLDLNAPAYTTLLWVFEGFTAYYDDLGLVRAGVITREEYFILLVNQIVRYTRLPGKDYQSLAESSFDAWTKYYFPNENSINQGVSYYVKGSLVACLLDMQIRLKSQNQKSLDGIMRILWEDFAKQSKGISESDIENLLVDSGVEKSFLQQAVYECALLPIEDVFSQFGLQLDFAPYSQIDVYYPDAPPVSSTQGVFGWLLKKSDAAVTVMSVLADGAAGQAGICAGDEVVAIDGFKTTQRSYDVLAKRLKSEQTVVVTLFRDNLLKNISVKLATPQLEIAKMSPMNYLSPLQKEMLDDWLK</sequence>
<dbReference type="PATRIC" id="fig|1590042.3.peg.2168"/>
<reference evidence="3" key="3">
    <citation type="submission" date="2021-06" db="EMBL/GenBank/DDBJ databases">
        <title>Genomic Description and Analysis of Intracellular Bacteria, Candidatus Berkiella cookevillensis and Candidatus Berkiella aquae.</title>
        <authorList>
            <person name="Kidane D.T."/>
            <person name="Mehari Y.T."/>
            <person name="Rice F.C."/>
            <person name="Arivett B.A."/>
            <person name="Farone A.L."/>
            <person name="Berk S.G."/>
            <person name="Farone M.B."/>
        </authorList>
    </citation>
    <scope>NUCLEOTIDE SEQUENCE</scope>
    <source>
        <strain evidence="3">CC99</strain>
    </source>
</reference>
<reference evidence="3" key="2">
    <citation type="journal article" date="2016" name="Genome Announc.">
        <title>Draft Genome Sequences of Two Novel Amoeba-Resistant Intranuclear Bacteria, 'Candidatus Berkiella cookevillensis' and 'Candidatus Berkiella aquae'.</title>
        <authorList>
            <person name="Mehari Y.T."/>
            <person name="Arivett B.A."/>
            <person name="Farone A.L."/>
            <person name="Gunderson J.H."/>
            <person name="Farone M.B."/>
        </authorList>
    </citation>
    <scope>NUCLEOTIDE SEQUENCE</scope>
    <source>
        <strain evidence="3">CC99</strain>
    </source>
</reference>
<gene>
    <name evidence="3" type="ORF">CC99x_003980</name>
    <name evidence="2" type="ORF">CC99x_02119</name>
</gene>
<dbReference type="OrthoDB" id="9778516at2"/>
<dbReference type="Pfam" id="PF13180">
    <property type="entry name" value="PDZ_2"/>
    <property type="match status" value="1"/>
</dbReference>
<organism evidence="2">
    <name type="scientific">Candidatus Berkiella cookevillensis</name>
    <dbReference type="NCBI Taxonomy" id="437022"/>
    <lineage>
        <taxon>Bacteria</taxon>
        <taxon>Pseudomonadati</taxon>
        <taxon>Pseudomonadota</taxon>
        <taxon>Gammaproteobacteria</taxon>
        <taxon>Candidatus Berkiellales</taxon>
        <taxon>Candidatus Berkiellaceae</taxon>
        <taxon>Candidatus Berkiella</taxon>
    </lineage>
</organism>
<proteinExistence type="predicted"/>
<dbReference type="InterPro" id="IPR024191">
    <property type="entry name" value="Peptidase_M61"/>
</dbReference>
<accession>A0A0Q9YAF4</accession>
<dbReference type="SUPFAM" id="SSF50156">
    <property type="entry name" value="PDZ domain-like"/>
    <property type="match status" value="1"/>
</dbReference>
<dbReference type="EMBL" id="LKHV01000013">
    <property type="protein sequence ID" value="KRG17660.1"/>
    <property type="molecule type" value="Genomic_DNA"/>
</dbReference>
<dbReference type="Gene3D" id="1.10.390.10">
    <property type="entry name" value="Neutral Protease Domain 2"/>
    <property type="match status" value="1"/>
</dbReference>
<evidence type="ECO:0000313" key="3">
    <source>
        <dbReference type="EMBL" id="MCS5708058.1"/>
    </source>
</evidence>
<dbReference type="SUPFAM" id="SSF55486">
    <property type="entry name" value="Metalloproteases ('zincins'), catalytic domain"/>
    <property type="match status" value="1"/>
</dbReference>
<dbReference type="EMBL" id="LKHV02000001">
    <property type="protein sequence ID" value="MCS5708058.1"/>
    <property type="molecule type" value="Genomic_DNA"/>
</dbReference>
<dbReference type="InterPro" id="IPR007963">
    <property type="entry name" value="Peptidase_M61_catalytic"/>
</dbReference>
<comment type="caution">
    <text evidence="2">The sequence shown here is derived from an EMBL/GenBank/DDBJ whole genome shotgun (WGS) entry which is preliminary data.</text>
</comment>
<feature type="domain" description="PDZ" evidence="1">
    <location>
        <begin position="487"/>
        <end position="547"/>
    </location>
</feature>
<dbReference type="Pfam" id="PF17899">
    <property type="entry name" value="Peptidase_M61_N"/>
    <property type="match status" value="1"/>
</dbReference>
<dbReference type="GO" id="GO:0004177">
    <property type="term" value="F:aminopeptidase activity"/>
    <property type="evidence" value="ECO:0007669"/>
    <property type="project" value="UniProtKB-KW"/>
</dbReference>
<dbReference type="Gene3D" id="2.60.40.3650">
    <property type="match status" value="1"/>
</dbReference>
<dbReference type="Proteomes" id="UP000051494">
    <property type="component" value="Unassembled WGS sequence"/>
</dbReference>
<evidence type="ECO:0000259" key="1">
    <source>
        <dbReference type="PROSITE" id="PS50106"/>
    </source>
</evidence>
<dbReference type="InterPro" id="IPR036034">
    <property type="entry name" value="PDZ_sf"/>
</dbReference>
<dbReference type="InterPro" id="IPR040756">
    <property type="entry name" value="Peptidase_M61_N"/>
</dbReference>
<keyword evidence="2" id="KW-0645">Protease</keyword>
<evidence type="ECO:0000313" key="2">
    <source>
        <dbReference type="EMBL" id="KRG17660.1"/>
    </source>
</evidence>
<keyword evidence="4" id="KW-1185">Reference proteome</keyword>
<dbReference type="STRING" id="437022.CC99x_02119"/>
<dbReference type="PROSITE" id="PS50106">
    <property type="entry name" value="PDZ"/>
    <property type="match status" value="1"/>
</dbReference>